<dbReference type="AlphaFoldDB" id="B1I0U1"/>
<dbReference type="eggNOG" id="COG3039">
    <property type="taxonomic scope" value="Bacteria"/>
</dbReference>
<dbReference type="KEGG" id="dau:Daud_1735"/>
<organism evidence="4 11">
    <name type="scientific">Desulforudis audaxviator (strain MP104C)</name>
    <dbReference type="NCBI Taxonomy" id="477974"/>
    <lineage>
        <taxon>Bacteria</taxon>
        <taxon>Bacillati</taxon>
        <taxon>Bacillota</taxon>
        <taxon>Clostridia</taxon>
        <taxon>Thermoanaerobacterales</taxon>
        <taxon>Candidatus Desulforudaceae</taxon>
        <taxon>Candidatus Desulforudis</taxon>
    </lineage>
</organism>
<evidence type="ECO:0000313" key="6">
    <source>
        <dbReference type="EMBL" id="ACA60008.1"/>
    </source>
</evidence>
<feature type="region of interest" description="Disordered" evidence="1">
    <location>
        <begin position="154"/>
        <end position="178"/>
    </location>
</feature>
<dbReference type="GO" id="GO:0006313">
    <property type="term" value="P:DNA transposition"/>
    <property type="evidence" value="ECO:0007669"/>
    <property type="project" value="InterPro"/>
</dbReference>
<evidence type="ECO:0000313" key="8">
    <source>
        <dbReference type="EMBL" id="ACA60231.1"/>
    </source>
</evidence>
<dbReference type="EMBL" id="CP000860">
    <property type="protein sequence ID" value="ACA58737.1"/>
    <property type="molecule type" value="Genomic_DNA"/>
</dbReference>
<gene>
    <name evidence="3" type="ordered locus">Daud_0159</name>
    <name evidence="4" type="ordered locus">Daud_0173</name>
    <name evidence="5" type="ordered locus">Daud_0587</name>
    <name evidence="6" type="ordered locus">Daud_1502</name>
    <name evidence="7" type="ordered locus">Daud_1503</name>
    <name evidence="8" type="ordered locus">Daud_1735</name>
    <name evidence="9" type="ordered locus">Daud_1752</name>
    <name evidence="10" type="ordered locus">Daud_2194</name>
</gene>
<evidence type="ECO:0000259" key="2">
    <source>
        <dbReference type="Pfam" id="PF01609"/>
    </source>
</evidence>
<evidence type="ECO:0000313" key="9">
    <source>
        <dbReference type="EMBL" id="ACA60248.1"/>
    </source>
</evidence>
<feature type="domain" description="Transposase IS4-like" evidence="2">
    <location>
        <begin position="139"/>
        <end position="420"/>
    </location>
</feature>
<reference evidence="11" key="1">
    <citation type="submission" date="2007-10" db="EMBL/GenBank/DDBJ databases">
        <title>Complete sequence of chromosome of Desulforudis audaxviator MP104C.</title>
        <authorList>
            <person name="Copeland A."/>
            <person name="Lucas S."/>
            <person name="Lapidus A."/>
            <person name="Barry K."/>
            <person name="Glavina del Rio T."/>
            <person name="Dalin E."/>
            <person name="Tice H."/>
            <person name="Bruce D."/>
            <person name="Pitluck S."/>
            <person name="Lowry S.R."/>
            <person name="Larimer F."/>
            <person name="Land M.L."/>
            <person name="Hauser L."/>
            <person name="Kyrpides N."/>
            <person name="Ivanova N.N."/>
            <person name="Richardson P."/>
        </authorList>
    </citation>
    <scope>NUCLEOTIDE SEQUENCE [LARGE SCALE GENOMIC DNA]</scope>
    <source>
        <strain evidence="11">MP104C</strain>
    </source>
</reference>
<reference evidence="4" key="2">
    <citation type="submission" date="2007-10" db="EMBL/GenBank/DDBJ databases">
        <authorList>
            <consortium name="US DOE Joint Genome Institute (JGI-PGF)"/>
            <person name="Copeland A."/>
            <person name="Lucas S."/>
            <person name="Lapidus A."/>
            <person name="Barry K."/>
            <person name="Glavina del Rio T."/>
            <person name="Dalin E."/>
            <person name="Tice H."/>
            <person name="Bruce D."/>
            <person name="Pitluck S."/>
            <person name="Lowry S.R."/>
            <person name="Larimer F."/>
            <person name="Land M.L."/>
            <person name="Hauser L."/>
            <person name="Kyrpides N."/>
            <person name="Ivanova N.N."/>
            <person name="Richardson P."/>
        </authorList>
    </citation>
    <scope>NUCLEOTIDE SEQUENCE</scope>
    <source>
        <strain evidence="4">MP104C</strain>
    </source>
</reference>
<dbReference type="EMBL" id="CP000860">
    <property type="protein sequence ID" value="ACA60231.1"/>
    <property type="molecule type" value="Genomic_DNA"/>
</dbReference>
<evidence type="ECO:0000313" key="11">
    <source>
        <dbReference type="Proteomes" id="UP000008544"/>
    </source>
</evidence>
<evidence type="ECO:0000256" key="1">
    <source>
        <dbReference type="SAM" id="MobiDB-lite"/>
    </source>
</evidence>
<dbReference type="Pfam" id="PF01609">
    <property type="entry name" value="DDE_Tnp_1"/>
    <property type="match status" value="1"/>
</dbReference>
<reference evidence="4 11" key="3">
    <citation type="journal article" date="2008" name="Science">
        <title>Environmental genomics reveals a single-species ecosystem deep within Earth.</title>
        <authorList>
            <person name="Chivian D."/>
            <person name="Brodie E.L."/>
            <person name="Alm E.J."/>
            <person name="Culley D.E."/>
            <person name="Dehal P.S."/>
            <person name="Desantis T.Z."/>
            <person name="Gihring T.M."/>
            <person name="Lapidus A."/>
            <person name="Lin L.H."/>
            <person name="Lowry S.R."/>
            <person name="Moser D.P."/>
            <person name="Richardson P.M."/>
            <person name="Southam G."/>
            <person name="Wanger G."/>
            <person name="Pratt L.M."/>
            <person name="Andersen G.L."/>
            <person name="Hazen T.C."/>
            <person name="Brockman F.J."/>
            <person name="Arkin A.P."/>
            <person name="Onstott T.C."/>
        </authorList>
    </citation>
    <scope>NUCLEOTIDE SEQUENCE [LARGE SCALE GENOMIC DNA]</scope>
    <source>
        <strain evidence="4 11">MP104C</strain>
    </source>
</reference>
<dbReference type="KEGG" id="dau:Daud_1752"/>
<dbReference type="STRING" id="477974.Daud_0159"/>
<dbReference type="InterPro" id="IPR002559">
    <property type="entry name" value="Transposase_11"/>
</dbReference>
<dbReference type="KEGG" id="dau:Daud_1502"/>
<dbReference type="GO" id="GO:0004803">
    <property type="term" value="F:transposase activity"/>
    <property type="evidence" value="ECO:0007669"/>
    <property type="project" value="InterPro"/>
</dbReference>
<name>B1I0U1_DESAP</name>
<dbReference type="EMBL" id="CP000860">
    <property type="protein sequence ID" value="ACA60008.1"/>
    <property type="molecule type" value="Genomic_DNA"/>
</dbReference>
<evidence type="ECO:0000313" key="10">
    <source>
        <dbReference type="EMBL" id="ACA60681.1"/>
    </source>
</evidence>
<dbReference type="RefSeq" id="WP_012301317.1">
    <property type="nucleotide sequence ID" value="NC_010424.1"/>
</dbReference>
<dbReference type="KEGG" id="dau:Daud_0173"/>
<proteinExistence type="predicted"/>
<evidence type="ECO:0000313" key="3">
    <source>
        <dbReference type="EMBL" id="ACA58723.1"/>
    </source>
</evidence>
<dbReference type="GO" id="GO:0003677">
    <property type="term" value="F:DNA binding"/>
    <property type="evidence" value="ECO:0007669"/>
    <property type="project" value="InterPro"/>
</dbReference>
<dbReference type="HOGENOM" id="CLU_622413_0_0_9"/>
<dbReference type="OrthoDB" id="5751230at2"/>
<dbReference type="EMBL" id="CP000860">
    <property type="protein sequence ID" value="ACA58723.1"/>
    <property type="molecule type" value="Genomic_DNA"/>
</dbReference>
<dbReference type="KEGG" id="dau:Daud_0159"/>
<dbReference type="Proteomes" id="UP000008544">
    <property type="component" value="Chromosome"/>
</dbReference>
<evidence type="ECO:0000313" key="4">
    <source>
        <dbReference type="EMBL" id="ACA58737.1"/>
    </source>
</evidence>
<dbReference type="EMBL" id="CP000860">
    <property type="protein sequence ID" value="ACA60009.1"/>
    <property type="molecule type" value="Genomic_DNA"/>
</dbReference>
<evidence type="ECO:0000313" key="5">
    <source>
        <dbReference type="EMBL" id="ACA59121.1"/>
    </source>
</evidence>
<protein>
    <submittedName>
        <fullName evidence="4">Transposase, IS4 family protein</fullName>
    </submittedName>
</protein>
<sequence>MAIIPQQRLFGWQEIDELGDLERFLLVVNHLPDEQLMQKLERERGKGRDDYPVRAVWNSILAGIVFQHVSVESLRRELCRNGQLRELCGFDPARGEDAVPPSYIYSRILVKLMRHADEVENIFTRLVDEIRVLLPDFGRILAIDSKAVSSLARGKKRDEEEKVQKPDGRRDTDADWGRKTYRGRKKGGTLWEKVVWWFGYKLHLVVDAVYELPVGFAVTKASASDVKEGHILIDRVAKEHPEIVARCEALAADKAFDDIKLNVKLWDEYRIKPVIDIRNTWRDGEETWLVTGKENIVYDYRGTVYCCCPETNKRREMAFGGFEKDRETLKYRCPARHYGVECRGMEQCAATGGIRIPLVEDRRIFTPLARSSYKWKTLYKKRTAVERVNARLDEAYGFEKHFIRGLKKMKLRCGLALMVMLAMAVGRLRQKQGIDLRSLVKAA</sequence>
<feature type="compositionally biased region" description="Basic and acidic residues" evidence="1">
    <location>
        <begin position="156"/>
        <end position="178"/>
    </location>
</feature>
<keyword evidence="11" id="KW-1185">Reference proteome</keyword>
<accession>B1I0U1</accession>
<dbReference type="KEGG" id="dau:Daud_2194"/>
<dbReference type="EMBL" id="CP000860">
    <property type="protein sequence ID" value="ACA59121.1"/>
    <property type="molecule type" value="Genomic_DNA"/>
</dbReference>
<dbReference type="KEGG" id="dau:Daud_1503"/>
<dbReference type="EMBL" id="CP000860">
    <property type="protein sequence ID" value="ACA60681.1"/>
    <property type="molecule type" value="Genomic_DNA"/>
</dbReference>
<dbReference type="EMBL" id="CP000860">
    <property type="protein sequence ID" value="ACA60248.1"/>
    <property type="molecule type" value="Genomic_DNA"/>
</dbReference>
<dbReference type="KEGG" id="dau:Daud_0587"/>
<evidence type="ECO:0000313" key="7">
    <source>
        <dbReference type="EMBL" id="ACA60009.1"/>
    </source>
</evidence>